<reference evidence="1 2" key="1">
    <citation type="submission" date="2023-01" db="EMBL/GenBank/DDBJ databases">
        <title>Analysis of 21 Apiospora genomes using comparative genomics revels a genus with tremendous synthesis potential of carbohydrate active enzymes and secondary metabolites.</title>
        <authorList>
            <person name="Sorensen T."/>
        </authorList>
    </citation>
    <scope>NUCLEOTIDE SEQUENCE [LARGE SCALE GENOMIC DNA]</scope>
    <source>
        <strain evidence="1 2">CBS 24483</strain>
    </source>
</reference>
<sequence length="246" mass="27777">MSSSEKGPISREIYTERLLRYIYDWLVLGFNMKYLWRCPTKSVLLPFFKENFSANHLDCGVATGYFPAACLEGSGGSKPDEEQNQRLALLDFNPNCLRATERAILSRAGGRRCRPIDIERVEADVTAPLSATLQHAKFRSISMFNLLHCVPGGAAHKLQSFRTLGRVLEPEGGVLVGCTVLGEEYAARWWLSRLAVRHMNRVGMFHNLDDNREDIEKALGDAFEDVQTWLVGMTLLFKARKPRANL</sequence>
<comment type="caution">
    <text evidence="1">The sequence shown here is derived from an EMBL/GenBank/DDBJ whole genome shotgun (WGS) entry which is preliminary data.</text>
</comment>
<dbReference type="RefSeq" id="XP_066692503.1">
    <property type="nucleotide sequence ID" value="XM_066850265.1"/>
</dbReference>
<protein>
    <recommendedName>
        <fullName evidence="3">Methyltransferase domain-containing protein</fullName>
    </recommendedName>
</protein>
<proteinExistence type="predicted"/>
<dbReference type="Proteomes" id="UP001391051">
    <property type="component" value="Unassembled WGS sequence"/>
</dbReference>
<evidence type="ECO:0000313" key="2">
    <source>
        <dbReference type="Proteomes" id="UP001391051"/>
    </source>
</evidence>
<evidence type="ECO:0000313" key="1">
    <source>
        <dbReference type="EMBL" id="KAK7937175.1"/>
    </source>
</evidence>
<dbReference type="EMBL" id="JAQQWE010000010">
    <property type="protein sequence ID" value="KAK7937175.1"/>
    <property type="molecule type" value="Genomic_DNA"/>
</dbReference>
<organism evidence="1 2">
    <name type="scientific">Apiospora aurea</name>
    <dbReference type="NCBI Taxonomy" id="335848"/>
    <lineage>
        <taxon>Eukaryota</taxon>
        <taxon>Fungi</taxon>
        <taxon>Dikarya</taxon>
        <taxon>Ascomycota</taxon>
        <taxon>Pezizomycotina</taxon>
        <taxon>Sordariomycetes</taxon>
        <taxon>Xylariomycetidae</taxon>
        <taxon>Amphisphaeriales</taxon>
        <taxon>Apiosporaceae</taxon>
        <taxon>Apiospora</taxon>
    </lineage>
</organism>
<dbReference type="SUPFAM" id="SSF53335">
    <property type="entry name" value="S-adenosyl-L-methionine-dependent methyltransferases"/>
    <property type="match status" value="1"/>
</dbReference>
<evidence type="ECO:0008006" key="3">
    <source>
        <dbReference type="Google" id="ProtNLM"/>
    </source>
</evidence>
<dbReference type="InterPro" id="IPR029063">
    <property type="entry name" value="SAM-dependent_MTases_sf"/>
</dbReference>
<keyword evidence="2" id="KW-1185">Reference proteome</keyword>
<dbReference type="GeneID" id="92083327"/>
<dbReference type="Gene3D" id="3.40.50.150">
    <property type="entry name" value="Vaccinia Virus protein VP39"/>
    <property type="match status" value="1"/>
</dbReference>
<accession>A0ABR1PRV5</accession>
<gene>
    <name evidence="1" type="ORF">PG986_014043</name>
</gene>
<name>A0ABR1PRV5_9PEZI</name>